<dbReference type="OrthoDB" id="61127at2"/>
<dbReference type="GO" id="GO:0006260">
    <property type="term" value="P:DNA replication"/>
    <property type="evidence" value="ECO:0007669"/>
    <property type="project" value="TreeGrafter"/>
</dbReference>
<dbReference type="Pfam" id="PF07319">
    <property type="entry name" value="DnaI_N"/>
    <property type="match status" value="1"/>
</dbReference>
<dbReference type="AlphaFoldDB" id="A0A0F4LXR4"/>
<dbReference type="PATRIC" id="fig|1218492.5.peg.686"/>
<comment type="caution">
    <text evidence="3">The sequence shown here is derived from an EMBL/GenBank/DDBJ whole genome shotgun (WGS) entry which is preliminary data.</text>
</comment>
<proteinExistence type="predicted"/>
<evidence type="ECO:0000259" key="2">
    <source>
        <dbReference type="Pfam" id="PF07319"/>
    </source>
</evidence>
<name>A0A0F4LXR4_9LACO</name>
<dbReference type="NCBIfam" id="NF006505">
    <property type="entry name" value="PRK08939.1"/>
    <property type="match status" value="1"/>
</dbReference>
<dbReference type="HOGENOM" id="CLU_077384_1_0_9"/>
<evidence type="ECO:0000313" key="4">
    <source>
        <dbReference type="Proteomes" id="UP000033558"/>
    </source>
</evidence>
<dbReference type="InterPro" id="IPR009928">
    <property type="entry name" value="DnaI_N"/>
</dbReference>
<dbReference type="CDD" id="cd00009">
    <property type="entry name" value="AAA"/>
    <property type="match status" value="1"/>
</dbReference>
<accession>A0A0F4LXR4</accession>
<dbReference type="Pfam" id="PF00308">
    <property type="entry name" value="Bac_DnaA"/>
    <property type="match status" value="1"/>
</dbReference>
<gene>
    <name evidence="3" type="primary">dnaI</name>
    <name evidence="3" type="ORF">JG30_05600</name>
</gene>
<evidence type="ECO:0000259" key="1">
    <source>
        <dbReference type="Pfam" id="PF00308"/>
    </source>
</evidence>
<dbReference type="GO" id="GO:0004386">
    <property type="term" value="F:helicase activity"/>
    <property type="evidence" value="ECO:0007669"/>
    <property type="project" value="UniProtKB-KW"/>
</dbReference>
<dbReference type="SUPFAM" id="SSF52540">
    <property type="entry name" value="P-loop containing nucleoside triphosphate hydrolases"/>
    <property type="match status" value="1"/>
</dbReference>
<dbReference type="InterPro" id="IPR013317">
    <property type="entry name" value="DnaA_dom"/>
</dbReference>
<keyword evidence="4" id="KW-1185">Reference proteome</keyword>
<dbReference type="PANTHER" id="PTHR30050">
    <property type="entry name" value="CHROMOSOMAL REPLICATION INITIATOR PROTEIN DNAA"/>
    <property type="match status" value="1"/>
</dbReference>
<feature type="domain" description="Primosomal DnaI N-terminal" evidence="2">
    <location>
        <begin position="1"/>
        <end position="88"/>
    </location>
</feature>
<dbReference type="RefSeq" id="WP_046316014.1">
    <property type="nucleotide sequence ID" value="NZ_JBHSZT010000001.1"/>
</dbReference>
<feature type="domain" description="Chromosomal replication initiator protein DnaA ATPAse" evidence="1">
    <location>
        <begin position="120"/>
        <end position="225"/>
    </location>
</feature>
<protein>
    <submittedName>
        <fullName evidence="3">Primosomal protein DnaI (Helicase loader)</fullName>
    </submittedName>
</protein>
<keyword evidence="3" id="KW-0347">Helicase</keyword>
<dbReference type="InterPro" id="IPR027417">
    <property type="entry name" value="P-loop_NTPase"/>
</dbReference>
<organism evidence="3 4">
    <name type="scientific">Bombilactobacillus mellifer</name>
    <dbReference type="NCBI Taxonomy" id="1218492"/>
    <lineage>
        <taxon>Bacteria</taxon>
        <taxon>Bacillati</taxon>
        <taxon>Bacillota</taxon>
        <taxon>Bacilli</taxon>
        <taxon>Lactobacillales</taxon>
        <taxon>Lactobacillaceae</taxon>
        <taxon>Bombilactobacillus</taxon>
    </lineage>
</organism>
<keyword evidence="3" id="KW-0547">Nucleotide-binding</keyword>
<keyword evidence="3" id="KW-0378">Hydrolase</keyword>
<keyword evidence="3" id="KW-0067">ATP-binding</keyword>
<dbReference type="Proteomes" id="UP000033558">
    <property type="component" value="Unassembled WGS sequence"/>
</dbReference>
<dbReference type="Gene3D" id="3.40.50.300">
    <property type="entry name" value="P-loop containing nucleotide triphosphate hydrolases"/>
    <property type="match status" value="1"/>
</dbReference>
<sequence>MKDLAAQLAQIVHQHQWDKHYENLLQSALKDPDVQSFLTTYQIPPESAVIKRNLDAIYEFVHAKGQAHFTGDYQPHLIWVNQTIHVSYQPDAALRQRQRQQYFQQKFQTIDMASDVRQASLEDFAQGSEGRLAAYVAALEFVSTYPQHSGEFIPGLYLAGDFGVGKTYLLAAIANELVHKDHNVLLVHFPTFAVQMKNAIGDNSVLERVHKIQAVPILMLDDLGADALSSWIRDEVLGVILQYRMQEKLPTFFSSNFTMHDLKLHLAVNQRGDQEPIKAARIMERIRFLAREVIVAGPNRRFEK</sequence>
<reference evidence="3 4" key="1">
    <citation type="submission" date="2015-01" db="EMBL/GenBank/DDBJ databases">
        <title>Comparative genomics of the lactic acid bacteria isolated from the honey bee gut.</title>
        <authorList>
            <person name="Ellegaard K.M."/>
            <person name="Tamarit D."/>
            <person name="Javelind E."/>
            <person name="Olofsson T."/>
            <person name="Andersson S.G."/>
            <person name="Vasquez A."/>
        </authorList>
    </citation>
    <scope>NUCLEOTIDE SEQUENCE [LARGE SCALE GENOMIC DNA]</scope>
    <source>
        <strain evidence="3 4">Bin4</strain>
    </source>
</reference>
<evidence type="ECO:0000313" key="3">
    <source>
        <dbReference type="EMBL" id="KJY62356.1"/>
    </source>
</evidence>
<dbReference type="PANTHER" id="PTHR30050:SF8">
    <property type="entry name" value="PRIMOSOMAL PROTEIN DNAI"/>
    <property type="match status" value="1"/>
</dbReference>
<dbReference type="STRING" id="1218492.JG30_05600"/>
<dbReference type="EMBL" id="JXJQ01000006">
    <property type="protein sequence ID" value="KJY62356.1"/>
    <property type="molecule type" value="Genomic_DNA"/>
</dbReference>